<feature type="non-terminal residue" evidence="1">
    <location>
        <position position="46"/>
    </location>
</feature>
<dbReference type="Gene3D" id="2.30.110.10">
    <property type="entry name" value="Electron Transport, Fmn-binding Protein, Chain A"/>
    <property type="match status" value="1"/>
</dbReference>
<accession>A0A383A3W8</accession>
<protein>
    <submittedName>
        <fullName evidence="1">Uncharacterized protein</fullName>
    </submittedName>
</protein>
<dbReference type="AlphaFoldDB" id="A0A383A3W8"/>
<gene>
    <name evidence="1" type="ORF">METZ01_LOCUS455361</name>
</gene>
<dbReference type="InterPro" id="IPR012349">
    <property type="entry name" value="Split_barrel_FMN-bd"/>
</dbReference>
<name>A0A383A3W8_9ZZZZ</name>
<proteinExistence type="predicted"/>
<dbReference type="EMBL" id="UINC01189012">
    <property type="protein sequence ID" value="SVE02507.1"/>
    <property type="molecule type" value="Genomic_DNA"/>
</dbReference>
<sequence length="46" mass="4669">MTDAKANISSASISIGAAARTLVRQCDRAVLSTAQADGSGWPYGSL</sequence>
<organism evidence="1">
    <name type="scientific">marine metagenome</name>
    <dbReference type="NCBI Taxonomy" id="408172"/>
    <lineage>
        <taxon>unclassified sequences</taxon>
        <taxon>metagenomes</taxon>
        <taxon>ecological metagenomes</taxon>
    </lineage>
</organism>
<reference evidence="1" key="1">
    <citation type="submission" date="2018-05" db="EMBL/GenBank/DDBJ databases">
        <authorList>
            <person name="Lanie J.A."/>
            <person name="Ng W.-L."/>
            <person name="Kazmierczak K.M."/>
            <person name="Andrzejewski T.M."/>
            <person name="Davidsen T.M."/>
            <person name="Wayne K.J."/>
            <person name="Tettelin H."/>
            <person name="Glass J.I."/>
            <person name="Rusch D."/>
            <person name="Podicherti R."/>
            <person name="Tsui H.-C.T."/>
            <person name="Winkler M.E."/>
        </authorList>
    </citation>
    <scope>NUCLEOTIDE SEQUENCE</scope>
</reference>
<evidence type="ECO:0000313" key="1">
    <source>
        <dbReference type="EMBL" id="SVE02507.1"/>
    </source>
</evidence>